<dbReference type="EMBL" id="CP119317">
    <property type="protein sequence ID" value="WEK55032.1"/>
    <property type="molecule type" value="Genomic_DNA"/>
</dbReference>
<evidence type="ECO:0000313" key="1">
    <source>
        <dbReference type="EMBL" id="WEK55032.1"/>
    </source>
</evidence>
<keyword evidence="2" id="KW-1185">Reference proteome</keyword>
<dbReference type="Pfam" id="PF13170">
    <property type="entry name" value="DUF4003"/>
    <property type="match status" value="1"/>
</dbReference>
<dbReference type="AlphaFoldDB" id="A0AA95EZS3"/>
<gene>
    <name evidence="1" type="ORF">P0Y55_02825</name>
</gene>
<evidence type="ECO:0000313" key="2">
    <source>
        <dbReference type="Proteomes" id="UP001178662"/>
    </source>
</evidence>
<organism evidence="1 2">
    <name type="scientific">Candidatus Cohnella colombiensis</name>
    <dbReference type="NCBI Taxonomy" id="3121368"/>
    <lineage>
        <taxon>Bacteria</taxon>
        <taxon>Bacillati</taxon>
        <taxon>Bacillota</taxon>
        <taxon>Bacilli</taxon>
        <taxon>Bacillales</taxon>
        <taxon>Paenibacillaceae</taxon>
        <taxon>Cohnella</taxon>
    </lineage>
</organism>
<sequence>MKEQTLSRLDLFVANSQLMKSKFIWQPTLIKRLASLLYAAEDKAIDIDAIQESYELIKKNTGVFSSLRGSSAISISALLSLSEEKNEQLSNTLAIYDMMKEVNFRASDFLVVAAYQIAAHTLPENYSHTVNRAKAFYVGMKAEHRFITGQNDYIYAAMLGMSSLDINYGLTRIEQLYATFKPHFHSGDSVQALAQVLVLGEENRELEARVLSMRGAFRERNVKLDHVHTLSTLGVLSLLPAEIDSIVNGVLEVNEYLRTKKGFGIWSVTKQELSMYSATLIAYEYMSDMKIGLLTSTLSTSLTNIIIAQQAAIAAAVATSAAVNTSSN</sequence>
<dbReference type="InterPro" id="IPR025062">
    <property type="entry name" value="DUF4003"/>
</dbReference>
<protein>
    <submittedName>
        <fullName evidence="1">DUF4003 family protein</fullName>
    </submittedName>
</protein>
<reference evidence="1" key="1">
    <citation type="submission" date="2023-03" db="EMBL/GenBank/DDBJ databases">
        <title>Andean soil-derived lignocellulolytic bacterial consortium as a source of novel taxa and putative plastic-active enzymes.</title>
        <authorList>
            <person name="Diaz-Garcia L."/>
            <person name="Chuvochina M."/>
            <person name="Feuerriegel G."/>
            <person name="Bunk B."/>
            <person name="Sproer C."/>
            <person name="Streit W.R."/>
            <person name="Rodriguez L.M."/>
            <person name="Overmann J."/>
            <person name="Jimenez D.J."/>
        </authorList>
    </citation>
    <scope>NUCLEOTIDE SEQUENCE</scope>
    <source>
        <strain evidence="1">MAG 2441</strain>
    </source>
</reference>
<name>A0AA95EZS3_9BACL</name>
<proteinExistence type="predicted"/>
<accession>A0AA95EZS3</accession>
<dbReference type="Proteomes" id="UP001178662">
    <property type="component" value="Chromosome"/>
</dbReference>